<evidence type="ECO:0000313" key="3">
    <source>
        <dbReference type="Proteomes" id="UP001150238"/>
    </source>
</evidence>
<sequence>MTRDHGRQDIKAEMSIEWLEELETSIGNIEAKAGIPKPSLYKDSVKKLASMLRNILVHIIIYEHDAAPESRRGEMLVHLGDRLKQFDQTATKCERFVDMLSGRSLAAAIILRGFDMKMINVLHEEIKMREQDLERGITRLKIRWNTYLQPRQNLLSDREQAESQLEQRSGTTSWNSLSPRTRPAFATQSSPSRNTTIQPSPPPSPAPITISSTTPTNMTITPTATLSHALVDDSSFNNAGNDMHNTTINDHSRWTGTTNIYGMTVVHNHFRNE</sequence>
<gene>
    <name evidence="2" type="ORF">C8J55DRAFT_562168</name>
</gene>
<name>A0A9W9DKQ6_9AGAR</name>
<reference evidence="2" key="1">
    <citation type="submission" date="2022-08" db="EMBL/GenBank/DDBJ databases">
        <authorList>
            <consortium name="DOE Joint Genome Institute"/>
            <person name="Min B."/>
            <person name="Riley R."/>
            <person name="Sierra-Patev S."/>
            <person name="Naranjo-Ortiz M."/>
            <person name="Looney B."/>
            <person name="Konkel Z."/>
            <person name="Slot J.C."/>
            <person name="Sakamoto Y."/>
            <person name="Steenwyk J.L."/>
            <person name="Rokas A."/>
            <person name="Carro J."/>
            <person name="Camarero S."/>
            <person name="Ferreira P."/>
            <person name="Molpeceres G."/>
            <person name="Ruiz-Duenas F.J."/>
            <person name="Serrano A."/>
            <person name="Henrissat B."/>
            <person name="Drula E."/>
            <person name="Hughes K.W."/>
            <person name="Mata J.L."/>
            <person name="Ishikawa N.K."/>
            <person name="Vargas-Isla R."/>
            <person name="Ushijima S."/>
            <person name="Smith C.A."/>
            <person name="Ahrendt S."/>
            <person name="Andreopoulos W."/>
            <person name="He G."/>
            <person name="Labutti K."/>
            <person name="Lipzen A."/>
            <person name="Ng V."/>
            <person name="Sandor L."/>
            <person name="Barry K."/>
            <person name="Martinez A.T."/>
            <person name="Xiao Y."/>
            <person name="Gibbons J.G."/>
            <person name="Terashima K."/>
            <person name="Hibbett D.S."/>
            <person name="Grigoriev I.V."/>
        </authorList>
    </citation>
    <scope>NUCLEOTIDE SEQUENCE</scope>
    <source>
        <strain evidence="2">Sp2 HRB7682 ss15</strain>
    </source>
</reference>
<dbReference type="Proteomes" id="UP001150238">
    <property type="component" value="Unassembled WGS sequence"/>
</dbReference>
<evidence type="ECO:0000313" key="2">
    <source>
        <dbReference type="EMBL" id="KAJ4475184.1"/>
    </source>
</evidence>
<reference evidence="2" key="2">
    <citation type="journal article" date="2023" name="Proc. Natl. Acad. Sci. U.S.A.">
        <title>A global phylogenomic analysis of the shiitake genus Lentinula.</title>
        <authorList>
            <person name="Sierra-Patev S."/>
            <person name="Min B."/>
            <person name="Naranjo-Ortiz M."/>
            <person name="Looney B."/>
            <person name="Konkel Z."/>
            <person name="Slot J.C."/>
            <person name="Sakamoto Y."/>
            <person name="Steenwyk J.L."/>
            <person name="Rokas A."/>
            <person name="Carro J."/>
            <person name="Camarero S."/>
            <person name="Ferreira P."/>
            <person name="Molpeceres G."/>
            <person name="Ruiz-Duenas F.J."/>
            <person name="Serrano A."/>
            <person name="Henrissat B."/>
            <person name="Drula E."/>
            <person name="Hughes K.W."/>
            <person name="Mata J.L."/>
            <person name="Ishikawa N.K."/>
            <person name="Vargas-Isla R."/>
            <person name="Ushijima S."/>
            <person name="Smith C.A."/>
            <person name="Donoghue J."/>
            <person name="Ahrendt S."/>
            <person name="Andreopoulos W."/>
            <person name="He G."/>
            <person name="LaButti K."/>
            <person name="Lipzen A."/>
            <person name="Ng V."/>
            <person name="Riley R."/>
            <person name="Sandor L."/>
            <person name="Barry K."/>
            <person name="Martinez A.T."/>
            <person name="Xiao Y."/>
            <person name="Gibbons J.G."/>
            <person name="Terashima K."/>
            <person name="Grigoriev I.V."/>
            <person name="Hibbett D."/>
        </authorList>
    </citation>
    <scope>NUCLEOTIDE SEQUENCE</scope>
    <source>
        <strain evidence="2">Sp2 HRB7682 ss15</strain>
    </source>
</reference>
<feature type="region of interest" description="Disordered" evidence="1">
    <location>
        <begin position="158"/>
        <end position="220"/>
    </location>
</feature>
<proteinExistence type="predicted"/>
<evidence type="ECO:0000256" key="1">
    <source>
        <dbReference type="SAM" id="MobiDB-lite"/>
    </source>
</evidence>
<organism evidence="2 3">
    <name type="scientific">Lentinula lateritia</name>
    <dbReference type="NCBI Taxonomy" id="40482"/>
    <lineage>
        <taxon>Eukaryota</taxon>
        <taxon>Fungi</taxon>
        <taxon>Dikarya</taxon>
        <taxon>Basidiomycota</taxon>
        <taxon>Agaricomycotina</taxon>
        <taxon>Agaricomycetes</taxon>
        <taxon>Agaricomycetidae</taxon>
        <taxon>Agaricales</taxon>
        <taxon>Marasmiineae</taxon>
        <taxon>Omphalotaceae</taxon>
        <taxon>Lentinula</taxon>
    </lineage>
</organism>
<protein>
    <submittedName>
        <fullName evidence="2">Uncharacterized protein</fullName>
    </submittedName>
</protein>
<feature type="compositionally biased region" description="Low complexity" evidence="1">
    <location>
        <begin position="207"/>
        <end position="220"/>
    </location>
</feature>
<accession>A0A9W9DKQ6</accession>
<comment type="caution">
    <text evidence="2">The sequence shown here is derived from an EMBL/GenBank/DDBJ whole genome shotgun (WGS) entry which is preliminary data.</text>
</comment>
<dbReference type="EMBL" id="JANVFS010000022">
    <property type="protein sequence ID" value="KAJ4475184.1"/>
    <property type="molecule type" value="Genomic_DNA"/>
</dbReference>
<dbReference type="AlphaFoldDB" id="A0A9W9DKQ6"/>
<feature type="compositionally biased region" description="Polar residues" evidence="1">
    <location>
        <begin position="162"/>
        <end position="179"/>
    </location>
</feature>